<protein>
    <recommendedName>
        <fullName evidence="3">Sugar phosphate isomerase/epimerase</fullName>
    </recommendedName>
</protein>
<comment type="caution">
    <text evidence="1">The sequence shown here is derived from an EMBL/GenBank/DDBJ whole genome shotgun (WGS) entry which is preliminary data.</text>
</comment>
<evidence type="ECO:0000313" key="1">
    <source>
        <dbReference type="EMBL" id="MFD2422653.1"/>
    </source>
</evidence>
<dbReference type="InterPro" id="IPR036237">
    <property type="entry name" value="Xyl_isomerase-like_sf"/>
</dbReference>
<organism evidence="1 2">
    <name type="scientific">Amycolatopsis pigmentata</name>
    <dbReference type="NCBI Taxonomy" id="450801"/>
    <lineage>
        <taxon>Bacteria</taxon>
        <taxon>Bacillati</taxon>
        <taxon>Actinomycetota</taxon>
        <taxon>Actinomycetes</taxon>
        <taxon>Pseudonocardiales</taxon>
        <taxon>Pseudonocardiaceae</taxon>
        <taxon>Amycolatopsis</taxon>
    </lineage>
</organism>
<name>A0ABW5G6L5_9PSEU</name>
<reference evidence="2" key="1">
    <citation type="journal article" date="2019" name="Int. J. Syst. Evol. Microbiol.">
        <title>The Global Catalogue of Microorganisms (GCM) 10K type strain sequencing project: providing services to taxonomists for standard genome sequencing and annotation.</title>
        <authorList>
            <consortium name="The Broad Institute Genomics Platform"/>
            <consortium name="The Broad Institute Genome Sequencing Center for Infectious Disease"/>
            <person name="Wu L."/>
            <person name="Ma J."/>
        </authorList>
    </citation>
    <scope>NUCLEOTIDE SEQUENCE [LARGE SCALE GENOMIC DNA]</scope>
    <source>
        <strain evidence="2">CGMCC 4.7645</strain>
    </source>
</reference>
<dbReference type="RefSeq" id="WP_378271839.1">
    <property type="nucleotide sequence ID" value="NZ_JBHUKR010000029.1"/>
</dbReference>
<dbReference type="SUPFAM" id="SSF51658">
    <property type="entry name" value="Xylose isomerase-like"/>
    <property type="match status" value="1"/>
</dbReference>
<dbReference type="EMBL" id="JBHUKR010000029">
    <property type="protein sequence ID" value="MFD2422653.1"/>
    <property type="molecule type" value="Genomic_DNA"/>
</dbReference>
<keyword evidence="2" id="KW-1185">Reference proteome</keyword>
<gene>
    <name evidence="1" type="ORF">ACFSXZ_40655</name>
</gene>
<proteinExistence type="predicted"/>
<evidence type="ECO:0000313" key="2">
    <source>
        <dbReference type="Proteomes" id="UP001597417"/>
    </source>
</evidence>
<accession>A0ABW5G6L5</accession>
<dbReference type="Gene3D" id="3.20.20.150">
    <property type="entry name" value="Divalent-metal-dependent TIM barrel enzymes"/>
    <property type="match status" value="1"/>
</dbReference>
<evidence type="ECO:0008006" key="3">
    <source>
        <dbReference type="Google" id="ProtNLM"/>
    </source>
</evidence>
<sequence length="91" mass="10539">MFPEKRDRWGIHGPAQARENAWGMGWWRYRVPGLGHVDWARLIDRLYEHGYRGVVSVEPEDPVWGGTEENVLTGLSAARRTLTRHVMTSPR</sequence>
<dbReference type="Proteomes" id="UP001597417">
    <property type="component" value="Unassembled WGS sequence"/>
</dbReference>